<dbReference type="EnsemblPlants" id="AVESA.00010b.r2.1AG0005070.1">
    <property type="protein sequence ID" value="AVESA.00010b.r2.1AG0005070.1.CDS.1"/>
    <property type="gene ID" value="AVESA.00010b.r2.1AG0005070"/>
</dbReference>
<keyword evidence="2" id="KW-1185">Reference proteome</keyword>
<name>A0ACD5T7H3_AVESA</name>
<accession>A0ACD5T7H3</accession>
<dbReference type="Proteomes" id="UP001732700">
    <property type="component" value="Chromosome 1A"/>
</dbReference>
<proteinExistence type="predicted"/>
<sequence>MRCKEKGHATKSCTTEVACIYCMKNSHLSENCTWVKQKKPIASFLGFGAPGLGCFVMDHVKELAKEDKNDAIVLVNIQEGSIPNVSEDRLKFCLGKTYPWKWEWKTDKIANNMFLVHLPLLAQINEVALYDCVPLRGIKIMVNVSPWDDGMLATGKLS</sequence>
<reference evidence="1" key="1">
    <citation type="submission" date="2021-05" db="EMBL/GenBank/DDBJ databases">
        <authorList>
            <person name="Scholz U."/>
            <person name="Mascher M."/>
            <person name="Fiebig A."/>
        </authorList>
    </citation>
    <scope>NUCLEOTIDE SEQUENCE [LARGE SCALE GENOMIC DNA]</scope>
</reference>
<organism evidence="1 2">
    <name type="scientific">Avena sativa</name>
    <name type="common">Oat</name>
    <dbReference type="NCBI Taxonomy" id="4498"/>
    <lineage>
        <taxon>Eukaryota</taxon>
        <taxon>Viridiplantae</taxon>
        <taxon>Streptophyta</taxon>
        <taxon>Embryophyta</taxon>
        <taxon>Tracheophyta</taxon>
        <taxon>Spermatophyta</taxon>
        <taxon>Magnoliopsida</taxon>
        <taxon>Liliopsida</taxon>
        <taxon>Poales</taxon>
        <taxon>Poaceae</taxon>
        <taxon>BOP clade</taxon>
        <taxon>Pooideae</taxon>
        <taxon>Poodae</taxon>
        <taxon>Poeae</taxon>
        <taxon>Poeae Chloroplast Group 1 (Aveneae type)</taxon>
        <taxon>Aveninae</taxon>
        <taxon>Avena</taxon>
    </lineage>
</organism>
<reference evidence="1" key="2">
    <citation type="submission" date="2025-09" db="UniProtKB">
        <authorList>
            <consortium name="EnsemblPlants"/>
        </authorList>
    </citation>
    <scope>IDENTIFICATION</scope>
</reference>
<protein>
    <submittedName>
        <fullName evidence="1">Uncharacterized protein</fullName>
    </submittedName>
</protein>
<evidence type="ECO:0000313" key="2">
    <source>
        <dbReference type="Proteomes" id="UP001732700"/>
    </source>
</evidence>
<evidence type="ECO:0000313" key="1">
    <source>
        <dbReference type="EnsemblPlants" id="AVESA.00010b.r2.1AG0005070.1.CDS.1"/>
    </source>
</evidence>